<dbReference type="InterPro" id="IPR050204">
    <property type="entry name" value="AraC_XylS_family_regulators"/>
</dbReference>
<sequence>MSEHDSEGRRRAEVPFARSMPAELSLPAERLLCSGGLGWRTMLARAYADPPRAEQFTTAHSCDLLVVLVTSGTYDVESRKGRRWDRAHYHPGCVGVTAPGNVSVLRWQATSAQRLESLHADSIARMIATHLLCGPEPEVAAEVRPAVLGESALRRVTAYMHEHLHEDVSLDDLSAETNISKYHLLRAFAKATGFTPYRYLVRLRMSRAADLLRDTAQPVLHISTACGYRSPGQFTAAFRRHFGVSPTAFRRRFHH</sequence>
<keyword evidence="2" id="KW-0238">DNA-binding</keyword>
<dbReference type="Gene3D" id="1.10.10.60">
    <property type="entry name" value="Homeodomain-like"/>
    <property type="match status" value="2"/>
</dbReference>
<dbReference type="InterPro" id="IPR020449">
    <property type="entry name" value="Tscrpt_reg_AraC-type_HTH"/>
</dbReference>
<dbReference type="Pfam" id="PF12833">
    <property type="entry name" value="HTH_18"/>
    <property type="match status" value="1"/>
</dbReference>
<keyword evidence="6" id="KW-1185">Reference proteome</keyword>
<comment type="caution">
    <text evidence="5">The sequence shown here is derived from an EMBL/GenBank/DDBJ whole genome shotgun (WGS) entry which is preliminary data.</text>
</comment>
<protein>
    <submittedName>
        <fullName evidence="5">Helix-turn-helix domain-containing protein</fullName>
    </submittedName>
</protein>
<keyword evidence="1" id="KW-0805">Transcription regulation</keyword>
<reference evidence="6" key="1">
    <citation type="journal article" date="2019" name="Int. J. Syst. Evol. Microbiol.">
        <title>The Global Catalogue of Microorganisms (GCM) 10K type strain sequencing project: providing services to taxonomists for standard genome sequencing and annotation.</title>
        <authorList>
            <consortium name="The Broad Institute Genomics Platform"/>
            <consortium name="The Broad Institute Genome Sequencing Center for Infectious Disease"/>
            <person name="Wu L."/>
            <person name="Ma J."/>
        </authorList>
    </citation>
    <scope>NUCLEOTIDE SEQUENCE [LARGE SCALE GENOMIC DNA]</scope>
    <source>
        <strain evidence="6">JCM 30346</strain>
    </source>
</reference>
<dbReference type="SMART" id="SM00342">
    <property type="entry name" value="HTH_ARAC"/>
    <property type="match status" value="1"/>
</dbReference>
<evidence type="ECO:0000259" key="4">
    <source>
        <dbReference type="PROSITE" id="PS01124"/>
    </source>
</evidence>
<dbReference type="Proteomes" id="UP001596137">
    <property type="component" value="Unassembled WGS sequence"/>
</dbReference>
<dbReference type="PROSITE" id="PS01124">
    <property type="entry name" value="HTH_ARAC_FAMILY_2"/>
    <property type="match status" value="1"/>
</dbReference>
<accession>A0ABW1NKQ4</accession>
<dbReference type="RefSeq" id="WP_380756503.1">
    <property type="nucleotide sequence ID" value="NZ_JBHSRF010000035.1"/>
</dbReference>
<dbReference type="InterPro" id="IPR009057">
    <property type="entry name" value="Homeodomain-like_sf"/>
</dbReference>
<gene>
    <name evidence="5" type="ORF">ACFP1K_22520</name>
</gene>
<evidence type="ECO:0000313" key="5">
    <source>
        <dbReference type="EMBL" id="MFC6083959.1"/>
    </source>
</evidence>
<evidence type="ECO:0000256" key="2">
    <source>
        <dbReference type="ARBA" id="ARBA00023125"/>
    </source>
</evidence>
<dbReference type="SUPFAM" id="SSF46689">
    <property type="entry name" value="Homeodomain-like"/>
    <property type="match status" value="2"/>
</dbReference>
<dbReference type="PANTHER" id="PTHR46796">
    <property type="entry name" value="HTH-TYPE TRANSCRIPTIONAL ACTIVATOR RHAS-RELATED"/>
    <property type="match status" value="1"/>
</dbReference>
<organism evidence="5 6">
    <name type="scientific">Sphaerisporangium aureirubrum</name>
    <dbReference type="NCBI Taxonomy" id="1544736"/>
    <lineage>
        <taxon>Bacteria</taxon>
        <taxon>Bacillati</taxon>
        <taxon>Actinomycetota</taxon>
        <taxon>Actinomycetes</taxon>
        <taxon>Streptosporangiales</taxon>
        <taxon>Streptosporangiaceae</taxon>
        <taxon>Sphaerisporangium</taxon>
    </lineage>
</organism>
<feature type="domain" description="HTH araC/xylS-type" evidence="4">
    <location>
        <begin position="154"/>
        <end position="252"/>
    </location>
</feature>
<name>A0ABW1NKQ4_9ACTN</name>
<proteinExistence type="predicted"/>
<evidence type="ECO:0000256" key="1">
    <source>
        <dbReference type="ARBA" id="ARBA00023015"/>
    </source>
</evidence>
<evidence type="ECO:0000313" key="6">
    <source>
        <dbReference type="Proteomes" id="UP001596137"/>
    </source>
</evidence>
<keyword evidence="3" id="KW-0804">Transcription</keyword>
<dbReference type="EMBL" id="JBHSRF010000035">
    <property type="protein sequence ID" value="MFC6083959.1"/>
    <property type="molecule type" value="Genomic_DNA"/>
</dbReference>
<dbReference type="InterPro" id="IPR018060">
    <property type="entry name" value="HTH_AraC"/>
</dbReference>
<dbReference type="PRINTS" id="PR00032">
    <property type="entry name" value="HTHARAC"/>
</dbReference>
<evidence type="ECO:0000256" key="3">
    <source>
        <dbReference type="ARBA" id="ARBA00023163"/>
    </source>
</evidence>